<organism evidence="1 2">
    <name type="scientific">Parendozoicomonas callyspongiae</name>
    <dbReference type="NCBI Taxonomy" id="2942213"/>
    <lineage>
        <taxon>Bacteria</taxon>
        <taxon>Pseudomonadati</taxon>
        <taxon>Pseudomonadota</taxon>
        <taxon>Gammaproteobacteria</taxon>
        <taxon>Oceanospirillales</taxon>
        <taxon>Endozoicomonadaceae</taxon>
        <taxon>Parendozoicomonas</taxon>
    </lineage>
</organism>
<reference evidence="1 2" key="1">
    <citation type="submission" date="2022-05" db="EMBL/GenBank/DDBJ databases">
        <authorList>
            <person name="Park J.-S."/>
        </authorList>
    </citation>
    <scope>NUCLEOTIDE SEQUENCE [LARGE SCALE GENOMIC DNA]</scope>
    <source>
        <strain evidence="1 2">2012CJ34-2</strain>
    </source>
</reference>
<accession>A0ABT0PF64</accession>
<sequence>PVVVTYYESAKEFISPDYIVNGETNDEVISNLARKMVETINTSYDFSYSNEKMRSMSFSHVADEYSKVF</sequence>
<dbReference type="EMBL" id="JAMFLX010000009">
    <property type="protein sequence ID" value="MCL6270014.1"/>
    <property type="molecule type" value="Genomic_DNA"/>
</dbReference>
<dbReference type="Proteomes" id="UP001203338">
    <property type="component" value="Unassembled WGS sequence"/>
</dbReference>
<protein>
    <submittedName>
        <fullName evidence="1">Uncharacterized protein</fullName>
    </submittedName>
</protein>
<evidence type="ECO:0000313" key="1">
    <source>
        <dbReference type="EMBL" id="MCL6270014.1"/>
    </source>
</evidence>
<keyword evidence="2" id="KW-1185">Reference proteome</keyword>
<proteinExistence type="predicted"/>
<gene>
    <name evidence="1" type="ORF">M3P05_08705</name>
</gene>
<evidence type="ECO:0000313" key="2">
    <source>
        <dbReference type="Proteomes" id="UP001203338"/>
    </source>
</evidence>
<dbReference type="RefSeq" id="WP_249699154.1">
    <property type="nucleotide sequence ID" value="NZ_JAMFLX010000009.1"/>
</dbReference>
<comment type="caution">
    <text evidence="1">The sequence shown here is derived from an EMBL/GenBank/DDBJ whole genome shotgun (WGS) entry which is preliminary data.</text>
</comment>
<name>A0ABT0PF64_9GAMM</name>
<feature type="non-terminal residue" evidence="1">
    <location>
        <position position="1"/>
    </location>
</feature>